<dbReference type="SUPFAM" id="SSF49464">
    <property type="entry name" value="Carboxypeptidase regulatory domain-like"/>
    <property type="match status" value="1"/>
</dbReference>
<organism evidence="4 5">
    <name type="scientific">Thermaerobacter subterraneus DSM 13965</name>
    <dbReference type="NCBI Taxonomy" id="867903"/>
    <lineage>
        <taxon>Bacteria</taxon>
        <taxon>Bacillati</taxon>
        <taxon>Bacillota</taxon>
        <taxon>Clostridia</taxon>
        <taxon>Eubacteriales</taxon>
        <taxon>Clostridiales Family XVII. Incertae Sedis</taxon>
        <taxon>Thermaerobacter</taxon>
    </lineage>
</organism>
<evidence type="ECO:0000256" key="2">
    <source>
        <dbReference type="SAM" id="MobiDB-lite"/>
    </source>
</evidence>
<evidence type="ECO:0000313" key="5">
    <source>
        <dbReference type="Proteomes" id="UP000005710"/>
    </source>
</evidence>
<reference evidence="4" key="2">
    <citation type="submission" date="2012-10" db="EMBL/GenBank/DDBJ databases">
        <title>Improved high-quality draft of Thermaerobacter subterraneus C21, DSM 13965.</title>
        <authorList>
            <consortium name="DOE Joint Genome Institute"/>
            <person name="Eisen J."/>
            <person name="Huntemann M."/>
            <person name="Wei C.-L."/>
            <person name="Han J."/>
            <person name="Detter J.C."/>
            <person name="Han C."/>
            <person name="Tapia R."/>
            <person name="Chen A."/>
            <person name="Kyrpides N."/>
            <person name="Mavromatis K."/>
            <person name="Markowitz V."/>
            <person name="Szeto E."/>
            <person name="Ivanova N."/>
            <person name="Mikhailova N."/>
            <person name="Ovchinnikova G."/>
            <person name="Pagani I."/>
            <person name="Pati A."/>
            <person name="Goodwin L."/>
            <person name="Nordberg H.P."/>
            <person name="Cantor M.N."/>
            <person name="Hua S.X."/>
            <person name="Woyke T."/>
            <person name="Eisen J."/>
            <person name="Klenk H.-P."/>
        </authorList>
    </citation>
    <scope>NUCLEOTIDE SEQUENCE [LARGE SCALE GENOMIC DNA]</scope>
    <source>
        <strain evidence="4">DSM 13965</strain>
    </source>
</reference>
<dbReference type="Pfam" id="PF00395">
    <property type="entry name" value="SLH"/>
    <property type="match status" value="3"/>
</dbReference>
<dbReference type="InterPro" id="IPR001119">
    <property type="entry name" value="SLH_dom"/>
</dbReference>
<sequence>MLTLRTRMGIMSVISILVVALNVAIPMAFAEEVAPPTNLLVRVVDADGQGRPEVPVRLGEGWVNPGTTAQAVQEATTNDEGLVVFENIAGDAYWVAATDTNLGLTAGKNVWLDLDEGNEVVLVLDSAKKAGIEGEIDGSATLTVSDGSYWWSTNDISSYSIELQTLAENRVYEYRVEYGTTIYTRIIGLHDQDIVAMPTVYAKEGVAGCSDINATVAIPSGFKSSGVVVELWPVNTSSASPCHNLAASGDDGILDAGTWSGSVDPSSHRVVLNGLAPGMYAAIVRTQDSESPWWSDVLTDGVNLAEGQNEVSLEVPQPATVKGVAMIAGQPAVERQIYVLERFDRFGIGVSYAQTDDNGAFEMTVPQGNLEICIQAAGCQSLTVTGDQAGQVVDLGEVDLTGEEGRQPLPPGDRSLTVDVKDGLGKPVGGAGVLVEYWLPDEERWIVAEEATTGDHGRAIFNDLPQGRYWISVDQDGDWANGLGFEQELWIDEDEQVEVVVDENIPEGKDGVQGEIGLGFAEYSGSILFTPLDESADGLIRRWWFAVDYATEPALYSVLLPEGRYDVEFLYYRDDQGWIQSIGGQLDVDGTVTLPELYPWDDQCLTTSGQVTGAQPWSDPPVSNVWMADWVRMEFVRGLEGDGGQETPCDWIVDTLDEPYWQAPVWYPGDVGEWRLNGLPRGRYMVFTDPYKLLDDGDYISYTYFDYLDLMDPVEGFDLELREPARVTGRVVQEDGAPVQGAGVEIWPDIDEPWVRTQTTYTDEEGQFTLYTMPGSFYLQLEDETPLGEVFSVGWGDDVDLGNLTRAVTDTEPEPEPEPSPTPQPGPGPQPSPAPAPAPAPAPGTGSDEVTLLEPDRVAEVIDTPGTEVSFEIPADQPVVIPSNVVELLASSGKEAVRFDYGAVEVNLPVANLDRGQLAELNPYLAAIAGNANAQIRFTVKETEPARLPAGFAAAGGLYEIKLEVAVPDSEPVAVSKLPEPVTITVPITWTGDPVVVGLWYQKDDGSLVPVPSWPSGEQGLTAALRHFSRYVVAARQSSFTDVKGHWARRNIEAAYAHGIINGFDASTFGPDRAVNRIQFVAMLTRALGLEPDAQAAQRFKDLSPAWEGVAGAAYKAGIVRGVSASQFEPNRQMSRLELAVMIGRALKTHGFSLSEAEVAEILSRFKDGSAVPMWAREAVATAVKAGVVRGVRRDELVLDRTATRAETASIVVRFLEAWLREDQQ</sequence>
<dbReference type="PANTHER" id="PTHR43308:SF5">
    <property type="entry name" value="S-LAYER PROTEIN _ PEPTIDOGLYCAN ENDO-BETA-N-ACETYLGLUCOSAMINIDASE"/>
    <property type="match status" value="1"/>
</dbReference>
<feature type="compositionally biased region" description="Pro residues" evidence="2">
    <location>
        <begin position="818"/>
        <end position="842"/>
    </location>
</feature>
<evidence type="ECO:0000256" key="1">
    <source>
        <dbReference type="ARBA" id="ARBA00022737"/>
    </source>
</evidence>
<dbReference type="EMBL" id="AENY02000003">
    <property type="protein sequence ID" value="EKP94158.1"/>
    <property type="molecule type" value="Genomic_DNA"/>
</dbReference>
<evidence type="ECO:0000259" key="3">
    <source>
        <dbReference type="PROSITE" id="PS51272"/>
    </source>
</evidence>
<dbReference type="HOGENOM" id="CLU_268216_0_0_9"/>
<dbReference type="STRING" id="867903.ThesuDRAFT_01887"/>
<comment type="caution">
    <text evidence="4">The sequence shown here is derived from an EMBL/GenBank/DDBJ whole genome shotgun (WGS) entry which is preliminary data.</text>
</comment>
<gene>
    <name evidence="4" type="ORF">ThesuDRAFT_01887</name>
</gene>
<dbReference type="eggNOG" id="COG0366">
    <property type="taxonomic scope" value="Bacteria"/>
</dbReference>
<name>K6PZD8_9FIRM</name>
<accession>K6PZD8</accession>
<feature type="domain" description="SLH" evidence="3">
    <location>
        <begin position="1035"/>
        <end position="1098"/>
    </location>
</feature>
<proteinExistence type="predicted"/>
<dbReference type="AlphaFoldDB" id="K6PZD8"/>
<protein>
    <submittedName>
        <fullName evidence="4">Protocatechuate 3,4-dioxygenase beta subunit</fullName>
    </submittedName>
</protein>
<reference evidence="4" key="1">
    <citation type="submission" date="2010-10" db="EMBL/GenBank/DDBJ databases">
        <authorList>
            <consortium name="US DOE Joint Genome Institute (JGI-PGF)"/>
            <person name="Lucas S."/>
            <person name="Copeland A."/>
            <person name="Lapidus A."/>
            <person name="Bruce D."/>
            <person name="Goodwin L."/>
            <person name="Pitluck S."/>
            <person name="Kyrpides N."/>
            <person name="Mavromatis K."/>
            <person name="Detter J.C."/>
            <person name="Han C."/>
            <person name="Land M."/>
            <person name="Hauser L."/>
            <person name="Markowitz V."/>
            <person name="Cheng J.-F."/>
            <person name="Hugenholtz P."/>
            <person name="Woyke T."/>
            <person name="Wu D."/>
            <person name="Pukall R."/>
            <person name="Wahrenburg C."/>
            <person name="Brambilla E."/>
            <person name="Klenk H.-P."/>
            <person name="Eisen J.A."/>
        </authorList>
    </citation>
    <scope>NUCLEOTIDE SEQUENCE [LARGE SCALE GENOMIC DNA]</scope>
    <source>
        <strain evidence="4">DSM 13965</strain>
    </source>
</reference>
<feature type="region of interest" description="Disordered" evidence="2">
    <location>
        <begin position="809"/>
        <end position="850"/>
    </location>
</feature>
<evidence type="ECO:0000313" key="4">
    <source>
        <dbReference type="EMBL" id="EKP94158.1"/>
    </source>
</evidence>
<dbReference type="PROSITE" id="PS51272">
    <property type="entry name" value="SLH"/>
    <property type="match status" value="2"/>
</dbReference>
<keyword evidence="1" id="KW-0677">Repeat</keyword>
<dbReference type="PANTHER" id="PTHR43308">
    <property type="entry name" value="OUTER MEMBRANE PROTEIN ALPHA-RELATED"/>
    <property type="match status" value="1"/>
</dbReference>
<dbReference type="InterPro" id="IPR008969">
    <property type="entry name" value="CarboxyPept-like_regulatory"/>
</dbReference>
<dbReference type="GO" id="GO:0051213">
    <property type="term" value="F:dioxygenase activity"/>
    <property type="evidence" value="ECO:0007669"/>
    <property type="project" value="UniProtKB-KW"/>
</dbReference>
<dbReference type="InterPro" id="IPR051465">
    <property type="entry name" value="Cell_Envelope_Struct_Comp"/>
</dbReference>
<feature type="domain" description="SLH" evidence="3">
    <location>
        <begin position="1163"/>
        <end position="1225"/>
    </location>
</feature>
<keyword evidence="5" id="KW-1185">Reference proteome</keyword>
<dbReference type="Proteomes" id="UP000005710">
    <property type="component" value="Unassembled WGS sequence"/>
</dbReference>
<dbReference type="Gene3D" id="2.60.40.1120">
    <property type="entry name" value="Carboxypeptidase-like, regulatory domain"/>
    <property type="match status" value="1"/>
</dbReference>